<dbReference type="Pfam" id="PF01844">
    <property type="entry name" value="HNH"/>
    <property type="match status" value="1"/>
</dbReference>
<proteinExistence type="predicted"/>
<dbReference type="AlphaFoldDB" id="A0AAC9ITN6"/>
<protein>
    <recommendedName>
        <fullName evidence="1">HNH nuclease domain-containing protein</fullName>
    </recommendedName>
</protein>
<dbReference type="CDD" id="cd00085">
    <property type="entry name" value="HNHc"/>
    <property type="match status" value="1"/>
</dbReference>
<dbReference type="Gene3D" id="1.10.30.50">
    <property type="match status" value="1"/>
</dbReference>
<dbReference type="SMART" id="SM00507">
    <property type="entry name" value="HNHc"/>
    <property type="match status" value="1"/>
</dbReference>
<dbReference type="REBASE" id="165414">
    <property type="entry name" value="Pas14ORF300P"/>
</dbReference>
<evidence type="ECO:0000313" key="2">
    <source>
        <dbReference type="EMBL" id="APC00180.1"/>
    </source>
</evidence>
<dbReference type="GO" id="GO:0003676">
    <property type="term" value="F:nucleic acid binding"/>
    <property type="evidence" value="ECO:0007669"/>
    <property type="project" value="InterPro"/>
</dbReference>
<gene>
    <name evidence="2" type="ORF">AOC25_00295</name>
</gene>
<dbReference type="InterPro" id="IPR002711">
    <property type="entry name" value="HNH"/>
</dbReference>
<dbReference type="GO" id="GO:0004519">
    <property type="term" value="F:endonuclease activity"/>
    <property type="evidence" value="ECO:0007669"/>
    <property type="project" value="InterPro"/>
</dbReference>
<evidence type="ECO:0000259" key="1">
    <source>
        <dbReference type="SMART" id="SM00507"/>
    </source>
</evidence>
<feature type="domain" description="HNH nuclease" evidence="1">
    <location>
        <begin position="99"/>
        <end position="154"/>
    </location>
</feature>
<dbReference type="RefSeq" id="WP_071538483.1">
    <property type="nucleotide sequence ID" value="NZ_CP015016.1"/>
</dbReference>
<evidence type="ECO:0000313" key="3">
    <source>
        <dbReference type="Proteomes" id="UP000182060"/>
    </source>
</evidence>
<dbReference type="EMBL" id="CP015017">
    <property type="protein sequence ID" value="APC00180.1"/>
    <property type="molecule type" value="Genomic_DNA"/>
</dbReference>
<dbReference type="GO" id="GO:0008270">
    <property type="term" value="F:zinc ion binding"/>
    <property type="evidence" value="ECO:0007669"/>
    <property type="project" value="InterPro"/>
</dbReference>
<dbReference type="Proteomes" id="UP000182060">
    <property type="component" value="Chromosome"/>
</dbReference>
<dbReference type="InterPro" id="IPR003615">
    <property type="entry name" value="HNH_nuc"/>
</dbReference>
<name>A0AAC9ITN6_9BURK</name>
<reference evidence="2" key="1">
    <citation type="journal article" date="2017" name="Appl. Environ. Microbiol.">
        <title>Microdiversification of a pelagic Polynucleobacter species is mainly driven by acquisition of genomic islands from a partially interspecific gene pool.</title>
        <authorList>
            <person name="Hoetzinger M."/>
            <person name="Hahn M.W."/>
            <person name="Jezberova J."/>
            <person name="Schmidt J."/>
            <person name="Koll U."/>
        </authorList>
    </citation>
    <scope>NUCLEOTIDE SEQUENCE</scope>
    <source>
        <strain evidence="2">MWH-RechtKol4</strain>
    </source>
</reference>
<sequence length="217" mass="24643">MPLTKLSLNAFSENLRLSEVKRKLLKELWGSNAEFPKPWIKSSILLKLTNQKYFDRRLRELRDSEGLDIESKFIDGEHCWRLNSSSIAQTTNRTYLTAAQKTSLFNLAKNKCAVCGKIAESGVRGLQADHKIPLFKGGGSELGNWQPLCNECNVAKRGMCKDCALDCGECAWAYPEKTGFNFIIKMPAQLKQELTDTKTNLEELEAFLIEQIKNRLH</sequence>
<organism evidence="2 3">
    <name type="scientific">Polynucleobacter asymbioticus</name>
    <dbReference type="NCBI Taxonomy" id="576611"/>
    <lineage>
        <taxon>Bacteria</taxon>
        <taxon>Pseudomonadati</taxon>
        <taxon>Pseudomonadota</taxon>
        <taxon>Betaproteobacteria</taxon>
        <taxon>Burkholderiales</taxon>
        <taxon>Burkholderiaceae</taxon>
        <taxon>Polynucleobacter</taxon>
    </lineage>
</organism>
<accession>A0AAC9ITN6</accession>